<sequence>MSEDARARALREWLSALYPEADIRMVPASVDASFRRYFRIEGVADVPRVAMDAPPGQEDLGPFLNVGARLMAAGIRVPAVLAQDRRQGFLLLEDLGRETYLQAFAHSDPAPLMAAAIPALVRMQSHTASDGLPVYDQDLLMRELRLFPDWYLAEVLGLRLCETEQQRFAESFEALCRRALAQARVFVHRDFMPRNLMASPPLPGVIDFQDAVQGPISYDPVCLFMDAFYSFEPGKVTEGLLAYYRQAWAQGLPLPESEDAFLSDCCWMAAHRHIKVIGIFARIARRDGKPHYLKDVPRFFQYLRASAADERARGNTELAECLAPLLHFAPGEARGAAV</sequence>
<reference evidence="2 3" key="1">
    <citation type="submission" date="2022-03" db="EMBL/GenBank/DDBJ databases">
        <title>Genomic Encyclopedia of Type Strains, Phase III (KMG-III): the genomes of soil and plant-associated and newly described type strains.</title>
        <authorList>
            <person name="Whitman W."/>
        </authorList>
    </citation>
    <scope>NUCLEOTIDE SEQUENCE [LARGE SCALE GENOMIC DNA]</scope>
    <source>
        <strain evidence="2 3">BSker1</strain>
    </source>
</reference>
<dbReference type="InterPro" id="IPR011009">
    <property type="entry name" value="Kinase-like_dom_sf"/>
</dbReference>
<dbReference type="Proteomes" id="UP001523550">
    <property type="component" value="Unassembled WGS sequence"/>
</dbReference>
<keyword evidence="2" id="KW-0418">Kinase</keyword>
<feature type="domain" description="Aminoglycoside phosphotransferase" evidence="1">
    <location>
        <begin position="27"/>
        <end position="252"/>
    </location>
</feature>
<dbReference type="InterPro" id="IPR002575">
    <property type="entry name" value="Aminoglycoside_PTrfase"/>
</dbReference>
<dbReference type="SUPFAM" id="SSF56112">
    <property type="entry name" value="Protein kinase-like (PK-like)"/>
    <property type="match status" value="1"/>
</dbReference>
<evidence type="ECO:0000313" key="3">
    <source>
        <dbReference type="Proteomes" id="UP001523550"/>
    </source>
</evidence>
<proteinExistence type="predicted"/>
<keyword evidence="2" id="KW-0808">Transferase</keyword>
<comment type="caution">
    <text evidence="2">The sequence shown here is derived from an EMBL/GenBank/DDBJ whole genome shotgun (WGS) entry which is preliminary data.</text>
</comment>
<evidence type="ECO:0000313" key="2">
    <source>
        <dbReference type="EMBL" id="MCP1727388.1"/>
    </source>
</evidence>
<dbReference type="RefSeq" id="WP_253447235.1">
    <property type="nucleotide sequence ID" value="NZ_JALJYF010000001.1"/>
</dbReference>
<evidence type="ECO:0000259" key="1">
    <source>
        <dbReference type="Pfam" id="PF01636"/>
    </source>
</evidence>
<name>A0ABT1GAV6_9GAMM</name>
<organism evidence="2 3">
    <name type="scientific">Natronospira proteinivora</name>
    <dbReference type="NCBI Taxonomy" id="1807133"/>
    <lineage>
        <taxon>Bacteria</taxon>
        <taxon>Pseudomonadati</taxon>
        <taxon>Pseudomonadota</taxon>
        <taxon>Gammaproteobacteria</taxon>
        <taxon>Natronospirales</taxon>
        <taxon>Natronospiraceae</taxon>
        <taxon>Natronospira</taxon>
    </lineage>
</organism>
<protein>
    <submittedName>
        <fullName evidence="2">Aminoglycoside/choline kinase family phosphotransferase</fullName>
        <ecNumber evidence="2">2.7.1.-</ecNumber>
    </submittedName>
</protein>
<accession>A0ABT1GAV6</accession>
<dbReference type="Pfam" id="PF01636">
    <property type="entry name" value="APH"/>
    <property type="match status" value="1"/>
</dbReference>
<dbReference type="EC" id="2.7.1.-" evidence="2"/>
<dbReference type="EMBL" id="JALJYF010000001">
    <property type="protein sequence ID" value="MCP1727388.1"/>
    <property type="molecule type" value="Genomic_DNA"/>
</dbReference>
<dbReference type="Gene3D" id="3.90.1200.10">
    <property type="match status" value="1"/>
</dbReference>
<gene>
    <name evidence="2" type="ORF">J2T60_001353</name>
</gene>
<dbReference type="GO" id="GO:0016301">
    <property type="term" value="F:kinase activity"/>
    <property type="evidence" value="ECO:0007669"/>
    <property type="project" value="UniProtKB-KW"/>
</dbReference>
<keyword evidence="3" id="KW-1185">Reference proteome</keyword>
<dbReference type="Gene3D" id="3.30.200.20">
    <property type="entry name" value="Phosphorylase Kinase, domain 1"/>
    <property type="match status" value="1"/>
</dbReference>